<sequence>MRKFRSGLSGVLSFGVAVGILASTAAAQEFEWRYFTYFPANDKPTQLTRAFAQDVEAATDGRLKITIFTAGELPYKAADVVRSVATNQVQMGDVAVGFASGDVPELNVLSMPFLCTSFEEFEAAASEIAPTVAAVMQEKFDIVAGVQWTMPPQNLWLNREIASLDEISGLKVRTWNPEQVEMIKLLGGSPVSITSAEVIPALERRTIDGAITSALSANDWRAYDIVKTGYMVNMTMGHQMMLVNGEEFGKLPEDIQTILRGKFAEWGPKYNAMSQENEQLARKNLGDNGVNLVTPSKDDMDKAGAALQPLWQTWAEQNGKTGRTLLDAAMKVCGPA</sequence>
<dbReference type="GO" id="GO:0055085">
    <property type="term" value="P:transmembrane transport"/>
    <property type="evidence" value="ECO:0007669"/>
    <property type="project" value="InterPro"/>
</dbReference>
<dbReference type="Pfam" id="PF03480">
    <property type="entry name" value="DctP"/>
    <property type="match status" value="1"/>
</dbReference>
<dbReference type="NCBIfam" id="NF037995">
    <property type="entry name" value="TRAP_S1"/>
    <property type="match status" value="1"/>
</dbReference>
<dbReference type="InterPro" id="IPR018389">
    <property type="entry name" value="DctP_fam"/>
</dbReference>
<dbReference type="Gene3D" id="3.40.190.170">
    <property type="entry name" value="Bacterial extracellular solute-binding protein, family 7"/>
    <property type="match status" value="1"/>
</dbReference>
<feature type="chain" id="PRO_5032801874" description="TRAP-type C4-dicarboxylate transport system, substrate-binding protein" evidence="2">
    <location>
        <begin position="28"/>
        <end position="336"/>
    </location>
</feature>
<evidence type="ECO:0000313" key="4">
    <source>
        <dbReference type="Proteomes" id="UP000435648"/>
    </source>
</evidence>
<protein>
    <recommendedName>
        <fullName evidence="5">TRAP-type C4-dicarboxylate transport system, substrate-binding protein</fullName>
    </recommendedName>
</protein>
<evidence type="ECO:0000256" key="2">
    <source>
        <dbReference type="SAM" id="SignalP"/>
    </source>
</evidence>
<dbReference type="AlphaFoldDB" id="A0A857C3F1"/>
<dbReference type="PANTHER" id="PTHR33376:SF4">
    <property type="entry name" value="SIALIC ACID-BINDING PERIPLASMIC PROTEIN SIAP"/>
    <property type="match status" value="1"/>
</dbReference>
<proteinExistence type="predicted"/>
<dbReference type="OrthoDB" id="7822595at2"/>
<organism evidence="3 4">
    <name type="scientific">Stappia indica</name>
    <dbReference type="NCBI Taxonomy" id="538381"/>
    <lineage>
        <taxon>Bacteria</taxon>
        <taxon>Pseudomonadati</taxon>
        <taxon>Pseudomonadota</taxon>
        <taxon>Alphaproteobacteria</taxon>
        <taxon>Hyphomicrobiales</taxon>
        <taxon>Stappiaceae</taxon>
        <taxon>Stappia</taxon>
    </lineage>
</organism>
<evidence type="ECO:0000256" key="1">
    <source>
        <dbReference type="ARBA" id="ARBA00022729"/>
    </source>
</evidence>
<evidence type="ECO:0008006" key="5">
    <source>
        <dbReference type="Google" id="ProtNLM"/>
    </source>
</evidence>
<dbReference type="RefSeq" id="WP_158192553.1">
    <property type="nucleotide sequence ID" value="NZ_CP046908.1"/>
</dbReference>
<accession>A0A857C3F1</accession>
<dbReference type="KEGG" id="siw:GH266_02885"/>
<dbReference type="InterPro" id="IPR038404">
    <property type="entry name" value="TRAP_DctP_sf"/>
</dbReference>
<evidence type="ECO:0000313" key="3">
    <source>
        <dbReference type="EMBL" id="QGZ33540.1"/>
    </source>
</evidence>
<dbReference type="PANTHER" id="PTHR33376">
    <property type="match status" value="1"/>
</dbReference>
<gene>
    <name evidence="3" type="ORF">GH266_02885</name>
</gene>
<name>A0A857C3F1_9HYPH</name>
<reference evidence="3 4" key="1">
    <citation type="submission" date="2019-12" db="EMBL/GenBank/DDBJ databases">
        <title>The genome of Stappia indica PHM037.</title>
        <authorList>
            <person name="Kacar D."/>
            <person name="Galan B."/>
            <person name="Canedo L."/>
            <person name="Rodriguez P."/>
            <person name="de la Calle F."/>
            <person name="Garcia J.L."/>
        </authorList>
    </citation>
    <scope>NUCLEOTIDE SEQUENCE [LARGE SCALE GENOMIC DNA]</scope>
    <source>
        <strain evidence="3 4">PHM037</strain>
    </source>
</reference>
<feature type="signal peptide" evidence="2">
    <location>
        <begin position="1"/>
        <end position="27"/>
    </location>
</feature>
<dbReference type="EMBL" id="CP046908">
    <property type="protein sequence ID" value="QGZ33540.1"/>
    <property type="molecule type" value="Genomic_DNA"/>
</dbReference>
<dbReference type="Proteomes" id="UP000435648">
    <property type="component" value="Chromosome"/>
</dbReference>
<keyword evidence="1 2" id="KW-0732">Signal</keyword>